<dbReference type="InterPro" id="IPR010898">
    <property type="entry name" value="Hpre_diP_synth_I"/>
</dbReference>
<keyword evidence="1" id="KW-0812">Transmembrane</keyword>
<keyword evidence="1" id="KW-1133">Transmembrane helix</keyword>
<feature type="transmembrane region" description="Helical" evidence="1">
    <location>
        <begin position="137"/>
        <end position="159"/>
    </location>
</feature>
<evidence type="ECO:0000313" key="3">
    <source>
        <dbReference type="Proteomes" id="UP000647416"/>
    </source>
</evidence>
<feature type="transmembrane region" description="Helical" evidence="1">
    <location>
        <begin position="9"/>
        <end position="25"/>
    </location>
</feature>
<gene>
    <name evidence="2" type="ORF">H8706_00630</name>
</gene>
<organism evidence="2 3">
    <name type="scientific">Qingrenia yutianensis</name>
    <dbReference type="NCBI Taxonomy" id="2763676"/>
    <lineage>
        <taxon>Bacteria</taxon>
        <taxon>Bacillati</taxon>
        <taxon>Bacillota</taxon>
        <taxon>Clostridia</taxon>
        <taxon>Eubacteriales</taxon>
        <taxon>Oscillospiraceae</taxon>
        <taxon>Qingrenia</taxon>
    </lineage>
</organism>
<dbReference type="AlphaFoldDB" id="A0A926FBN5"/>
<keyword evidence="3" id="KW-1185">Reference proteome</keyword>
<proteinExistence type="predicted"/>
<sequence length="171" mass="18065">MTRLPIRKILLAGIFCAAATVLGIFENSLPVLNAVPGGKIGLANAVCMLVLYIYGAKYALSVSIVRAFLVSFILGGANVLPYSLSGAVLSMAVMACFYCNENFSPVGICILGAFFNNTAQILTACVMLGNTAPLCCFTYLAPVSLICGGAVGILANRLLKYKNIILKEDKR</sequence>
<dbReference type="PIRSF" id="PIRSF027391">
    <property type="entry name" value="Hpre_diP_synt_I"/>
    <property type="match status" value="1"/>
</dbReference>
<comment type="caution">
    <text evidence="2">The sequence shown here is derived from an EMBL/GenBank/DDBJ whole genome shotgun (WGS) entry which is preliminary data.</text>
</comment>
<dbReference type="InterPro" id="IPR014535">
    <property type="entry name" value="Hpre_diP_synt_I"/>
</dbReference>
<dbReference type="EMBL" id="JACRTE010000001">
    <property type="protein sequence ID" value="MBC8595375.1"/>
    <property type="molecule type" value="Genomic_DNA"/>
</dbReference>
<dbReference type="Pfam" id="PF07456">
    <property type="entry name" value="Hpre_diP_synt_I"/>
    <property type="match status" value="1"/>
</dbReference>
<dbReference type="RefSeq" id="WP_262431086.1">
    <property type="nucleotide sequence ID" value="NZ_JACRTE010000001.1"/>
</dbReference>
<protein>
    <submittedName>
        <fullName evidence="2">Gx transporter family protein</fullName>
    </submittedName>
</protein>
<feature type="transmembrane region" description="Helical" evidence="1">
    <location>
        <begin position="31"/>
        <end position="51"/>
    </location>
</feature>
<evidence type="ECO:0000313" key="2">
    <source>
        <dbReference type="EMBL" id="MBC8595375.1"/>
    </source>
</evidence>
<evidence type="ECO:0000256" key="1">
    <source>
        <dbReference type="SAM" id="Phobius"/>
    </source>
</evidence>
<name>A0A926FBN5_9FIRM</name>
<keyword evidence="1" id="KW-0472">Membrane</keyword>
<reference evidence="2" key="1">
    <citation type="submission" date="2020-08" db="EMBL/GenBank/DDBJ databases">
        <title>Genome public.</title>
        <authorList>
            <person name="Liu C."/>
            <person name="Sun Q."/>
        </authorList>
    </citation>
    <scope>NUCLEOTIDE SEQUENCE</scope>
    <source>
        <strain evidence="2">NSJ-50</strain>
    </source>
</reference>
<accession>A0A926FBN5</accession>
<dbReference type="Proteomes" id="UP000647416">
    <property type="component" value="Unassembled WGS sequence"/>
</dbReference>
<dbReference type="Gene3D" id="1.10.1760.20">
    <property type="match status" value="1"/>
</dbReference>